<feature type="transmembrane region" description="Helical" evidence="6">
    <location>
        <begin position="49"/>
        <end position="67"/>
    </location>
</feature>
<dbReference type="PANTHER" id="PTHR14198:SF22">
    <property type="entry name" value="TRANSMEMBRANE 4 L6 FAMILY MEMBER 19"/>
    <property type="match status" value="1"/>
</dbReference>
<protein>
    <submittedName>
        <fullName evidence="7">Uncharacterized protein</fullName>
    </submittedName>
</protein>
<dbReference type="InterPro" id="IPR008661">
    <property type="entry name" value="L6_membrane"/>
</dbReference>
<keyword evidence="4 6" id="KW-1133">Transmembrane helix</keyword>
<dbReference type="Pfam" id="PF05805">
    <property type="entry name" value="L6_membrane"/>
    <property type="match status" value="1"/>
</dbReference>
<dbReference type="EMBL" id="JAUZQC010000007">
    <property type="protein sequence ID" value="KAK5868119.1"/>
    <property type="molecule type" value="Genomic_DNA"/>
</dbReference>
<evidence type="ECO:0000313" key="8">
    <source>
        <dbReference type="Proteomes" id="UP001346869"/>
    </source>
</evidence>
<feature type="transmembrane region" description="Helical" evidence="6">
    <location>
        <begin position="12"/>
        <end position="29"/>
    </location>
</feature>
<reference evidence="7 8" key="2">
    <citation type="journal article" date="2023" name="Mol. Biol. Evol.">
        <title>Genomics of Secondarily Temperate Adaptation in the Only Non-Antarctic Icefish.</title>
        <authorList>
            <person name="Rivera-Colon A.G."/>
            <person name="Rayamajhi N."/>
            <person name="Minhas B.F."/>
            <person name="Madrigal G."/>
            <person name="Bilyk K.T."/>
            <person name="Yoon V."/>
            <person name="Hune M."/>
            <person name="Gregory S."/>
            <person name="Cheng C.H.C."/>
            <person name="Catchen J.M."/>
        </authorList>
    </citation>
    <scope>NUCLEOTIDE SEQUENCE [LARGE SCALE GENOMIC DNA]</scope>
    <source>
        <strain evidence="7">JMC-PN-2008</strain>
    </source>
</reference>
<evidence type="ECO:0000313" key="7">
    <source>
        <dbReference type="EMBL" id="KAK5868119.1"/>
    </source>
</evidence>
<evidence type="ECO:0000256" key="3">
    <source>
        <dbReference type="ARBA" id="ARBA00022692"/>
    </source>
</evidence>
<proteinExistence type="inferred from homology"/>
<name>A0AAN7XW65_ELEMC</name>
<accession>A0AAN7XW65</accession>
<gene>
    <name evidence="7" type="ORF">PBY51_009162</name>
</gene>
<keyword evidence="5 6" id="KW-0472">Membrane</keyword>
<keyword evidence="8" id="KW-1185">Reference proteome</keyword>
<feature type="transmembrane region" description="Helical" evidence="6">
    <location>
        <begin position="155"/>
        <end position="181"/>
    </location>
</feature>
<dbReference type="AlphaFoldDB" id="A0AAN7XW65"/>
<dbReference type="PANTHER" id="PTHR14198">
    <property type="entry name" value="TRANSMEMBRANE 4 L6 FAMILY MEMBER 1-RELATED"/>
    <property type="match status" value="1"/>
</dbReference>
<organism evidence="7 8">
    <name type="scientific">Eleginops maclovinus</name>
    <name type="common">Patagonian blennie</name>
    <name type="synonym">Eleginus maclovinus</name>
    <dbReference type="NCBI Taxonomy" id="56733"/>
    <lineage>
        <taxon>Eukaryota</taxon>
        <taxon>Metazoa</taxon>
        <taxon>Chordata</taxon>
        <taxon>Craniata</taxon>
        <taxon>Vertebrata</taxon>
        <taxon>Euteleostomi</taxon>
        <taxon>Actinopterygii</taxon>
        <taxon>Neopterygii</taxon>
        <taxon>Teleostei</taxon>
        <taxon>Neoteleostei</taxon>
        <taxon>Acanthomorphata</taxon>
        <taxon>Eupercaria</taxon>
        <taxon>Perciformes</taxon>
        <taxon>Notothenioidei</taxon>
        <taxon>Eleginopidae</taxon>
        <taxon>Eleginops</taxon>
    </lineage>
</organism>
<evidence type="ECO:0000256" key="2">
    <source>
        <dbReference type="ARBA" id="ARBA00006193"/>
    </source>
</evidence>
<evidence type="ECO:0000256" key="4">
    <source>
        <dbReference type="ARBA" id="ARBA00022989"/>
    </source>
</evidence>
<dbReference type="GO" id="GO:0016020">
    <property type="term" value="C:membrane"/>
    <property type="evidence" value="ECO:0007669"/>
    <property type="project" value="UniProtKB-SubCell"/>
</dbReference>
<comment type="caution">
    <text evidence="7">The sequence shown here is derived from an EMBL/GenBank/DDBJ whole genome shotgun (WGS) entry which is preliminary data.</text>
</comment>
<evidence type="ECO:0000256" key="5">
    <source>
        <dbReference type="ARBA" id="ARBA00023136"/>
    </source>
</evidence>
<comment type="similarity">
    <text evidence="2">Belongs to the L6 tetraspanin family.</text>
</comment>
<feature type="transmembrane region" description="Helical" evidence="6">
    <location>
        <begin position="87"/>
        <end position="107"/>
    </location>
</feature>
<comment type="subcellular location">
    <subcellularLocation>
        <location evidence="1">Membrane</location>
        <topology evidence="1">Multi-pass membrane protein</topology>
    </subcellularLocation>
</comment>
<sequence length="223" mass="24670">MCVSRFLQCVSYSLVPMAMVCMLCNILLLLPDLKIHFLLDGHVTREATWAPGLWGSGLVLLAARSFLRSSRTTGCFTFRRQMFFQMLFSGVCVLSAGFCSLVSATALTQGPLCLYNDTHTLTWGVPLQPLADRHSGYLYNRSVWYSVCVQPGGVVLWNVVLFGVMGGVSALQTLLCGVNVLNTMLGLLLGGGQQESFKQEVIIFACRPSDSRLLEELRNKIYR</sequence>
<reference evidence="7 8" key="1">
    <citation type="journal article" date="2023" name="Genes (Basel)">
        <title>Chromosome-Level Genome Assembly and Circadian Gene Repertoire of the Patagonia Blennie Eleginops maclovinus-The Closest Ancestral Proxy of Antarctic Cryonotothenioids.</title>
        <authorList>
            <person name="Cheng C.C."/>
            <person name="Rivera-Colon A.G."/>
            <person name="Minhas B.F."/>
            <person name="Wilson L."/>
            <person name="Rayamajhi N."/>
            <person name="Vargas-Chacoff L."/>
            <person name="Catchen J.M."/>
        </authorList>
    </citation>
    <scope>NUCLEOTIDE SEQUENCE [LARGE SCALE GENOMIC DNA]</scope>
    <source>
        <strain evidence="7">JMC-PN-2008</strain>
    </source>
</reference>
<keyword evidence="3 6" id="KW-0812">Transmembrane</keyword>
<dbReference type="Proteomes" id="UP001346869">
    <property type="component" value="Unassembled WGS sequence"/>
</dbReference>
<evidence type="ECO:0000256" key="6">
    <source>
        <dbReference type="SAM" id="Phobius"/>
    </source>
</evidence>
<evidence type="ECO:0000256" key="1">
    <source>
        <dbReference type="ARBA" id="ARBA00004141"/>
    </source>
</evidence>